<protein>
    <recommendedName>
        <fullName evidence="3">Asparaginase</fullName>
    </recommendedName>
</protein>
<proteinExistence type="predicted"/>
<dbReference type="SUPFAM" id="SSF55811">
    <property type="entry name" value="Nudix"/>
    <property type="match status" value="1"/>
</dbReference>
<evidence type="ECO:0000313" key="1">
    <source>
        <dbReference type="EMBL" id="WIV21106.1"/>
    </source>
</evidence>
<organism evidence="1 2">
    <name type="scientific">Paenibacillus polygoni</name>
    <dbReference type="NCBI Taxonomy" id="3050112"/>
    <lineage>
        <taxon>Bacteria</taxon>
        <taxon>Bacillati</taxon>
        <taxon>Bacillota</taxon>
        <taxon>Bacilli</taxon>
        <taxon>Bacillales</taxon>
        <taxon>Paenibacillaceae</taxon>
        <taxon>Paenibacillus</taxon>
    </lineage>
</organism>
<sequence>MRIIVTGGAIIRDNEGRILLQKRSDYGKETLKLEFKFIEDINIEDISTVQRPVFEDVKREVITILRT</sequence>
<name>A0ABY8X9F2_9BACL</name>
<evidence type="ECO:0008006" key="3">
    <source>
        <dbReference type="Google" id="ProtNLM"/>
    </source>
</evidence>
<dbReference type="RefSeq" id="WP_285748563.1">
    <property type="nucleotide sequence ID" value="NZ_CP127162.1"/>
</dbReference>
<dbReference type="Proteomes" id="UP001236415">
    <property type="component" value="Chromosome"/>
</dbReference>
<dbReference type="InterPro" id="IPR015797">
    <property type="entry name" value="NUDIX_hydrolase-like_dom_sf"/>
</dbReference>
<keyword evidence="2" id="KW-1185">Reference proteome</keyword>
<evidence type="ECO:0000313" key="2">
    <source>
        <dbReference type="Proteomes" id="UP001236415"/>
    </source>
</evidence>
<dbReference type="EMBL" id="CP127162">
    <property type="protein sequence ID" value="WIV21106.1"/>
    <property type="molecule type" value="Genomic_DNA"/>
</dbReference>
<gene>
    <name evidence="1" type="ORF">QPK24_10740</name>
</gene>
<reference evidence="1 2" key="1">
    <citation type="submission" date="2023-06" db="EMBL/GenBank/DDBJ databases">
        <title>Paenibacillus polygonum sp. nov., an endophytic bacterium, isolated from Polygonum lapathifolium L. in Nanji Wetland National Nature Reserve, South of Poyang Lake, Jiangxi Province, China.</title>
        <authorList>
            <person name="Yu Z."/>
        </authorList>
    </citation>
    <scope>NUCLEOTIDE SEQUENCE [LARGE SCALE GENOMIC DNA]</scope>
    <source>
        <strain evidence="1 2">C31</strain>
    </source>
</reference>
<accession>A0ABY8X9F2</accession>